<evidence type="ECO:0000313" key="1">
    <source>
        <dbReference type="EMBL" id="PWN52330.1"/>
    </source>
</evidence>
<dbReference type="EMBL" id="KZ819783">
    <property type="protein sequence ID" value="PWN52330.1"/>
    <property type="molecule type" value="Genomic_DNA"/>
</dbReference>
<sequence>MLIKGGVSELRSRLRGEGQNPINRHVHNRSNRKNEGQGDTCRHSQGQKGLLSPHSCINESAFGTRRASFGASLAPSAVKRHFSRKSHANTSSPEPRHVSDRTHQRSNIDHDQHDNGPDQHHDHDHRIHSLTSDHPIVAPPPPRHSDTLSKPFAHACETSHVASSHAPSTSSLISGLNSDDHPLSRTFPTLSLDQLCSESNVLGAGPDRETVCKAPFYAKDAAQHDHLMAQRQKHHTLYYGSDISSLSSSTDSLVDSLSTVSCPSSLLSTSPSDLYPSLHQLHHPSLSSPSTSSSSSSSLRSGEVEQVEGTLHNNSNQTTTPSPTRSTSFSFSSLPPQERESLYQIDLLRRLSFLYEDDLEEPLEGPDEIDSCFEQATFDTSNHFEGALHLKPGAGPRDLSDLDRLKAAAQQMLEEMKARRQNKVLAFTEEEEEEHHRARQRTMTVMRPTVVKRKPAPEVPEELVDQYEQLRIKDTESDLTRSHAVSPKKNDLHAMEVGSPMIQEESSRFQVVPNQLKEVEKKKRLSRKFFGGLRLIGSGTNKSQINRSPKPATATIKMAEISSPTSFVHLSSGYASCTDLTALSSPLPLDEVSPAAAMDVDGIGGFGGFGMGLPSSFAQLNFARVGHVVHPGQVPFKKRSDSSKTIRRMDSAPLLSSSSSSSPPSQSFPRSEVEALTPPWSPFRERMMRKQVGGAGGAGGGGGEEGGSPSTPLPPPPRRPKRSSKRPATIDLTALKKQPSRMLEAESILSLRSVRTPNEDLSDSQVIVRSLERDRNRRDGSVEDREGKEVGVGMMVRWKEEEEQDVRTAVPIGYRGERSQAEEVTEDDHQVSDFHSSPSSCSSFFSSSSSVDQGFKEGGKRVSRSYESEETTIFSSTTLNEENKVDSLDFPSFSSTDSRSKNCRTPSLSYGSSSSASNRDESDDEGEEEEVEEEDYQSLTDSFPRLHSRQGSGSQVWTREEDLPFFQELAPFHGDSTKVPSSKIVQGTPSLGLVVDRQGTHHRSVSHSRNRHPVLLGVRSTDLL</sequence>
<gene>
    <name evidence="1" type="ORF">IE53DRAFT_367295</name>
</gene>
<proteinExistence type="predicted"/>
<name>A0ACD0P2K5_9BASI</name>
<dbReference type="Proteomes" id="UP000245626">
    <property type="component" value="Unassembled WGS sequence"/>
</dbReference>
<evidence type="ECO:0000313" key="2">
    <source>
        <dbReference type="Proteomes" id="UP000245626"/>
    </source>
</evidence>
<keyword evidence="2" id="KW-1185">Reference proteome</keyword>
<reference evidence="1 2" key="1">
    <citation type="journal article" date="2018" name="Mol. Biol. Evol.">
        <title>Broad Genomic Sampling Reveals a Smut Pathogenic Ancestry of the Fungal Clade Ustilaginomycotina.</title>
        <authorList>
            <person name="Kijpornyongpan T."/>
            <person name="Mondo S.J."/>
            <person name="Barry K."/>
            <person name="Sandor L."/>
            <person name="Lee J."/>
            <person name="Lipzen A."/>
            <person name="Pangilinan J."/>
            <person name="LaButti K."/>
            <person name="Hainaut M."/>
            <person name="Henrissat B."/>
            <person name="Grigoriev I.V."/>
            <person name="Spatafora J.W."/>
            <person name="Aime M.C."/>
        </authorList>
    </citation>
    <scope>NUCLEOTIDE SEQUENCE [LARGE SCALE GENOMIC DNA]</scope>
    <source>
        <strain evidence="1 2">SA 807</strain>
    </source>
</reference>
<accession>A0ACD0P2K5</accession>
<protein>
    <submittedName>
        <fullName evidence="1">Uncharacterized protein</fullName>
    </submittedName>
</protein>
<organism evidence="1 2">
    <name type="scientific">Violaceomyces palustris</name>
    <dbReference type="NCBI Taxonomy" id="1673888"/>
    <lineage>
        <taxon>Eukaryota</taxon>
        <taxon>Fungi</taxon>
        <taxon>Dikarya</taxon>
        <taxon>Basidiomycota</taxon>
        <taxon>Ustilaginomycotina</taxon>
        <taxon>Ustilaginomycetes</taxon>
        <taxon>Violaceomycetales</taxon>
        <taxon>Violaceomycetaceae</taxon>
        <taxon>Violaceomyces</taxon>
    </lineage>
</organism>